<keyword evidence="2" id="KW-1185">Reference proteome</keyword>
<evidence type="ECO:0000313" key="1">
    <source>
        <dbReference type="EMBL" id="KGQ02091.1"/>
    </source>
</evidence>
<dbReference type="VEuPathDB" id="FungiDB:PAAG_11040"/>
<dbReference type="GeneID" id="26970182"/>
<name>A0A0A2V2T0_PARBA</name>
<dbReference type="Proteomes" id="UP000002059">
    <property type="component" value="Partially assembled WGS sequence"/>
</dbReference>
<dbReference type="RefSeq" id="XP_015703555.1">
    <property type="nucleotide sequence ID" value="XM_015846751.1"/>
</dbReference>
<reference evidence="1 2" key="1">
    <citation type="journal article" date="2011" name="PLoS Genet.">
        <title>Comparative genomic analysis of human fungal pathogens causing paracoccidioidomycosis.</title>
        <authorList>
            <person name="Desjardins C.A."/>
            <person name="Champion M.D."/>
            <person name="Holder J.W."/>
            <person name="Muszewska A."/>
            <person name="Goldberg J."/>
            <person name="Bailao A.M."/>
            <person name="Brigido M.M."/>
            <person name="Ferreira M.E."/>
            <person name="Garcia A.M."/>
            <person name="Grynberg M."/>
            <person name="Gujja S."/>
            <person name="Heiman D.I."/>
            <person name="Henn M.R."/>
            <person name="Kodira C.D."/>
            <person name="Leon-Narvaez H."/>
            <person name="Longo L.V."/>
            <person name="Ma L.J."/>
            <person name="Malavazi I."/>
            <person name="Matsuo A.L."/>
            <person name="Morais F.V."/>
            <person name="Pereira M."/>
            <person name="Rodriguez-Brito S."/>
            <person name="Sakthikumar S."/>
            <person name="Salem-Izacc S.M."/>
            <person name="Sykes S.M."/>
            <person name="Teixeira M.M."/>
            <person name="Vallejo M.C."/>
            <person name="Walter M.E."/>
            <person name="Yandava C."/>
            <person name="Young S."/>
            <person name="Zeng Q."/>
            <person name="Zucker J."/>
            <person name="Felipe M.S."/>
            <person name="Goldman G.H."/>
            <person name="Haas B.J."/>
            <person name="McEwen J.G."/>
            <person name="Nino-Vega G."/>
            <person name="Puccia R."/>
            <person name="San-Blas G."/>
            <person name="Soares C.M."/>
            <person name="Birren B.W."/>
            <person name="Cuomo C.A."/>
        </authorList>
    </citation>
    <scope>NUCLEOTIDE SEQUENCE [LARGE SCALE GENOMIC DNA]</scope>
    <source>
        <strain evidence="2">ATCC MYA-826 / Pb01</strain>
    </source>
</reference>
<gene>
    <name evidence="1" type="ORF">PAAG_11040</name>
</gene>
<dbReference type="KEGG" id="pbl:PAAG_11040"/>
<protein>
    <submittedName>
        <fullName evidence="1">Uncharacterized protein</fullName>
    </submittedName>
</protein>
<dbReference type="AlphaFoldDB" id="A0A0A2V2T0"/>
<proteinExistence type="predicted"/>
<evidence type="ECO:0000313" key="2">
    <source>
        <dbReference type="Proteomes" id="UP000002059"/>
    </source>
</evidence>
<sequence length="84" mass="8685">MDPKEPDISTVVTHTITFSQSPAPNGLLVPATGTHDSAYGMLGLGVMEVVKSPTGVVARDTSTSARATFLLTPNPAGCVLNARF</sequence>
<dbReference type="EMBL" id="KN293992">
    <property type="protein sequence ID" value="KGQ02091.1"/>
    <property type="molecule type" value="Genomic_DNA"/>
</dbReference>
<organism evidence="1 2">
    <name type="scientific">Paracoccidioides lutzii (strain ATCC MYA-826 / Pb01)</name>
    <name type="common">Paracoccidioides brasiliensis</name>
    <dbReference type="NCBI Taxonomy" id="502779"/>
    <lineage>
        <taxon>Eukaryota</taxon>
        <taxon>Fungi</taxon>
        <taxon>Dikarya</taxon>
        <taxon>Ascomycota</taxon>
        <taxon>Pezizomycotina</taxon>
        <taxon>Eurotiomycetes</taxon>
        <taxon>Eurotiomycetidae</taxon>
        <taxon>Onygenales</taxon>
        <taxon>Ajellomycetaceae</taxon>
        <taxon>Paracoccidioides</taxon>
    </lineage>
</organism>
<accession>A0A0A2V2T0</accession>
<dbReference type="HOGENOM" id="CLU_2528074_0_0_1"/>